<reference evidence="3" key="1">
    <citation type="journal article" date="2019" name="Int. J. Syst. Evol. Microbiol.">
        <title>The Global Catalogue of Microorganisms (GCM) 10K type strain sequencing project: providing services to taxonomists for standard genome sequencing and annotation.</title>
        <authorList>
            <consortium name="The Broad Institute Genomics Platform"/>
            <consortium name="The Broad Institute Genome Sequencing Center for Infectious Disease"/>
            <person name="Wu L."/>
            <person name="Ma J."/>
        </authorList>
    </citation>
    <scope>NUCLEOTIDE SEQUENCE [LARGE SCALE GENOMIC DNA]</scope>
    <source>
        <strain evidence="3">CGMCC 4.1467</strain>
    </source>
</reference>
<evidence type="ECO:0000313" key="2">
    <source>
        <dbReference type="EMBL" id="MFC7339663.1"/>
    </source>
</evidence>
<gene>
    <name evidence="2" type="ORF">ACFQY0_20935</name>
</gene>
<feature type="compositionally biased region" description="Basic and acidic residues" evidence="1">
    <location>
        <begin position="135"/>
        <end position="149"/>
    </location>
</feature>
<dbReference type="Proteomes" id="UP001596472">
    <property type="component" value="Unassembled WGS sequence"/>
</dbReference>
<dbReference type="RefSeq" id="WP_379716911.1">
    <property type="nucleotide sequence ID" value="NZ_JBHTBS010000032.1"/>
</dbReference>
<dbReference type="EMBL" id="JBHTBS010000032">
    <property type="protein sequence ID" value="MFC7339663.1"/>
    <property type="molecule type" value="Genomic_DNA"/>
</dbReference>
<feature type="region of interest" description="Disordered" evidence="1">
    <location>
        <begin position="120"/>
        <end position="149"/>
    </location>
</feature>
<name>A0ABW2LB16_9BACT</name>
<keyword evidence="3" id="KW-1185">Reference proteome</keyword>
<evidence type="ECO:0000256" key="1">
    <source>
        <dbReference type="SAM" id="MobiDB-lite"/>
    </source>
</evidence>
<organism evidence="2 3">
    <name type="scientific">Haloferula chungangensis</name>
    <dbReference type="NCBI Taxonomy" id="1048331"/>
    <lineage>
        <taxon>Bacteria</taxon>
        <taxon>Pseudomonadati</taxon>
        <taxon>Verrucomicrobiota</taxon>
        <taxon>Verrucomicrobiia</taxon>
        <taxon>Verrucomicrobiales</taxon>
        <taxon>Verrucomicrobiaceae</taxon>
        <taxon>Haloferula</taxon>
    </lineage>
</organism>
<comment type="caution">
    <text evidence="2">The sequence shown here is derived from an EMBL/GenBank/DDBJ whole genome shotgun (WGS) entry which is preliminary data.</text>
</comment>
<evidence type="ECO:0000313" key="3">
    <source>
        <dbReference type="Proteomes" id="UP001596472"/>
    </source>
</evidence>
<evidence type="ECO:0008006" key="4">
    <source>
        <dbReference type="Google" id="ProtNLM"/>
    </source>
</evidence>
<accession>A0ABW2LB16</accession>
<protein>
    <recommendedName>
        <fullName evidence="4">DUF2314 domain-containing protein</fullName>
    </recommendedName>
</protein>
<sequence>MDRPYPYARPEPDGYHLELVEFDKWVEHSHLRHPVPADEHRFGIKKGELVKLIFYYEKPNLLNDQVYRAEHMWVEYLGNGKGCMMGRLDSDPEHTTLLQADDLVAFHPKHIVQIWGYDPDEGVKRGTTALPPKSGENKPDQDDAYQRPC</sequence>
<proteinExistence type="predicted"/>